<dbReference type="EMBL" id="RJUF01000019">
    <property type="protein sequence ID" value="MCP9763060.1"/>
    <property type="molecule type" value="Genomic_DNA"/>
</dbReference>
<protein>
    <submittedName>
        <fullName evidence="2">Uncharacterized protein</fullName>
    </submittedName>
</protein>
<sequence>MVIKSKISDSIFKDTSQILWGMRIPTSGSRNHLLSQNIKDSNLLIDLLNCFIIFDDAKLRRQYAVNLRR</sequence>
<evidence type="ECO:0000313" key="2">
    <source>
        <dbReference type="EMBL" id="MCP9764206.1"/>
    </source>
</evidence>
<keyword evidence="3" id="KW-1185">Reference proteome</keyword>
<proteinExistence type="predicted"/>
<organism evidence="2 3">
    <name type="scientific">Lacihabitans soyangensis</name>
    <dbReference type="NCBI Taxonomy" id="869394"/>
    <lineage>
        <taxon>Bacteria</taxon>
        <taxon>Pseudomonadati</taxon>
        <taxon>Bacteroidota</taxon>
        <taxon>Cytophagia</taxon>
        <taxon>Cytophagales</taxon>
        <taxon>Leadbetterellaceae</taxon>
        <taxon>Lacihabitans</taxon>
    </lineage>
</organism>
<evidence type="ECO:0000313" key="1">
    <source>
        <dbReference type="EMBL" id="MCP9763060.1"/>
    </source>
</evidence>
<gene>
    <name evidence="1" type="ORF">EGI31_08840</name>
    <name evidence="2" type="ORF">EGI31_14745</name>
</gene>
<comment type="caution">
    <text evidence="2">The sequence shown here is derived from an EMBL/GenBank/DDBJ whole genome shotgun (WGS) entry which is preliminary data.</text>
</comment>
<accession>A0AAE3H566</accession>
<dbReference type="EMBL" id="RJUF01000103">
    <property type="protein sequence ID" value="MCP9764206.1"/>
    <property type="molecule type" value="Genomic_DNA"/>
</dbReference>
<evidence type="ECO:0000313" key="3">
    <source>
        <dbReference type="Proteomes" id="UP001204144"/>
    </source>
</evidence>
<reference evidence="2 3" key="1">
    <citation type="submission" date="2018-11" db="EMBL/GenBank/DDBJ databases">
        <title>Novel bacteria species description.</title>
        <authorList>
            <person name="Han J.-H."/>
        </authorList>
    </citation>
    <scope>NUCLEOTIDE SEQUENCE [LARGE SCALE GENOMIC DNA]</scope>
    <source>
        <strain evidence="2 3">KCTC23259</strain>
    </source>
</reference>
<name>A0AAE3H566_9BACT</name>
<dbReference type="AlphaFoldDB" id="A0AAE3H566"/>
<dbReference type="Proteomes" id="UP001204144">
    <property type="component" value="Unassembled WGS sequence"/>
</dbReference>